<evidence type="ECO:0000256" key="1">
    <source>
        <dbReference type="SAM" id="MobiDB-lite"/>
    </source>
</evidence>
<accession>A0AAV4X210</accession>
<evidence type="ECO:0000313" key="2">
    <source>
        <dbReference type="EMBL" id="GIY88693.1"/>
    </source>
</evidence>
<keyword evidence="3" id="KW-1185">Reference proteome</keyword>
<comment type="caution">
    <text evidence="2">The sequence shown here is derived from an EMBL/GenBank/DDBJ whole genome shotgun (WGS) entry which is preliminary data.</text>
</comment>
<gene>
    <name evidence="2" type="ORF">CEXT_676031</name>
</gene>
<protein>
    <submittedName>
        <fullName evidence="2">Uncharacterized protein</fullName>
    </submittedName>
</protein>
<name>A0AAV4X210_CAEEX</name>
<reference evidence="2 3" key="1">
    <citation type="submission" date="2021-06" db="EMBL/GenBank/DDBJ databases">
        <title>Caerostris extrusa draft genome.</title>
        <authorList>
            <person name="Kono N."/>
            <person name="Arakawa K."/>
        </authorList>
    </citation>
    <scope>NUCLEOTIDE SEQUENCE [LARGE SCALE GENOMIC DNA]</scope>
</reference>
<dbReference type="Proteomes" id="UP001054945">
    <property type="component" value="Unassembled WGS sequence"/>
</dbReference>
<dbReference type="AlphaFoldDB" id="A0AAV4X210"/>
<dbReference type="EMBL" id="BPLR01017092">
    <property type="protein sequence ID" value="GIY88693.1"/>
    <property type="molecule type" value="Genomic_DNA"/>
</dbReference>
<feature type="region of interest" description="Disordered" evidence="1">
    <location>
        <begin position="1"/>
        <end position="24"/>
    </location>
</feature>
<sequence length="79" mass="8819">MQMNRDSLPAGSGCSSEKGSKTDSLKEDIQRYFMSFRKRTNEENICLCGGEIIIGDFPDVPYAVWFGLSLYGHLVHTLG</sequence>
<organism evidence="2 3">
    <name type="scientific">Caerostris extrusa</name>
    <name type="common">Bark spider</name>
    <name type="synonym">Caerostris bankana</name>
    <dbReference type="NCBI Taxonomy" id="172846"/>
    <lineage>
        <taxon>Eukaryota</taxon>
        <taxon>Metazoa</taxon>
        <taxon>Ecdysozoa</taxon>
        <taxon>Arthropoda</taxon>
        <taxon>Chelicerata</taxon>
        <taxon>Arachnida</taxon>
        <taxon>Araneae</taxon>
        <taxon>Araneomorphae</taxon>
        <taxon>Entelegynae</taxon>
        <taxon>Araneoidea</taxon>
        <taxon>Araneidae</taxon>
        <taxon>Caerostris</taxon>
    </lineage>
</organism>
<proteinExistence type="predicted"/>
<evidence type="ECO:0000313" key="3">
    <source>
        <dbReference type="Proteomes" id="UP001054945"/>
    </source>
</evidence>